<feature type="region of interest" description="Disordered" evidence="3">
    <location>
        <begin position="39"/>
        <end position="58"/>
    </location>
</feature>
<dbReference type="Gene3D" id="4.10.800.10">
    <property type="entry name" value="Thyroglobulin type-1"/>
    <property type="match status" value="2"/>
</dbReference>
<keyword evidence="4" id="KW-0812">Transmembrane</keyword>
<dbReference type="InterPro" id="IPR000716">
    <property type="entry name" value="Thyroglobulin_1"/>
</dbReference>
<keyword evidence="4" id="KW-1133">Transmembrane helix</keyword>
<evidence type="ECO:0000256" key="1">
    <source>
        <dbReference type="ARBA" id="ARBA00023157"/>
    </source>
</evidence>
<name>A0A0K8R8W9_IXORI</name>
<dbReference type="PROSITE" id="PS51162">
    <property type="entry name" value="THYROGLOBULIN_1_2"/>
    <property type="match status" value="1"/>
</dbReference>
<evidence type="ECO:0000259" key="5">
    <source>
        <dbReference type="PROSITE" id="PS51162"/>
    </source>
</evidence>
<keyword evidence="1" id="KW-1015">Disulfide bond</keyword>
<dbReference type="EMBL" id="GADI01006211">
    <property type="protein sequence ID" value="JAA67597.1"/>
    <property type="molecule type" value="mRNA"/>
</dbReference>
<evidence type="ECO:0000256" key="3">
    <source>
        <dbReference type="SAM" id="MobiDB-lite"/>
    </source>
</evidence>
<dbReference type="SUPFAM" id="SSF57610">
    <property type="entry name" value="Thyroglobulin type-1 domain"/>
    <property type="match status" value="2"/>
</dbReference>
<proteinExistence type="evidence at transcript level"/>
<sequence>MIPLKPNFRDTNIMLKSSIVVFAICFVVYINCVPTRVADHGTSRPLSDCEQRKQREERNTGPLAIHIECNPDGSYKPMQCFGDPKQPRRMCACYDQEYDQIKAPSRQLKTCNCLAEHHEKSKSTHSQVGVEIPKCNLTSGYYEQMQCNTQQHWCVDPEHGTALGERRPGGCAEATRDHC</sequence>
<reference evidence="6" key="1">
    <citation type="submission" date="2012-12" db="EMBL/GenBank/DDBJ databases">
        <title>Identification and characterization of a phenylalanine ammonia-lyase gene family in Isatis indigotica Fort.</title>
        <authorList>
            <person name="Liu Q."/>
            <person name="Chen J."/>
            <person name="Zhou X."/>
            <person name="Di P."/>
            <person name="Xiao Y."/>
            <person name="Xuan H."/>
            <person name="Zhang L."/>
            <person name="Chen W."/>
        </authorList>
    </citation>
    <scope>NUCLEOTIDE SEQUENCE</scope>
    <source>
        <tissue evidence="6">Salivary gland</tissue>
    </source>
</reference>
<evidence type="ECO:0000256" key="2">
    <source>
        <dbReference type="PROSITE-ProRule" id="PRU00500"/>
    </source>
</evidence>
<organism evidence="6">
    <name type="scientific">Ixodes ricinus</name>
    <name type="common">Common tick</name>
    <name type="synonym">Acarus ricinus</name>
    <dbReference type="NCBI Taxonomy" id="34613"/>
    <lineage>
        <taxon>Eukaryota</taxon>
        <taxon>Metazoa</taxon>
        <taxon>Ecdysozoa</taxon>
        <taxon>Arthropoda</taxon>
        <taxon>Chelicerata</taxon>
        <taxon>Arachnida</taxon>
        <taxon>Acari</taxon>
        <taxon>Parasitiformes</taxon>
        <taxon>Ixodida</taxon>
        <taxon>Ixodoidea</taxon>
        <taxon>Ixodidae</taxon>
        <taxon>Ixodinae</taxon>
        <taxon>Ixodes</taxon>
    </lineage>
</organism>
<keyword evidence="4" id="KW-0472">Membrane</keyword>
<feature type="transmembrane region" description="Helical" evidence="4">
    <location>
        <begin position="12"/>
        <end position="30"/>
    </location>
</feature>
<dbReference type="InterPro" id="IPR036857">
    <property type="entry name" value="Thyroglobulin_1_sf"/>
</dbReference>
<accession>A0A0K8R8W9</accession>
<feature type="domain" description="Thyroglobulin type-1" evidence="5">
    <location>
        <begin position="110"/>
        <end position="179"/>
    </location>
</feature>
<protein>
    <submittedName>
        <fullName evidence="6">Putative two thyropin domains protein</fullName>
    </submittedName>
</protein>
<dbReference type="AlphaFoldDB" id="A0A0K8R8W9"/>
<evidence type="ECO:0000313" key="6">
    <source>
        <dbReference type="EMBL" id="JAA67597.1"/>
    </source>
</evidence>
<evidence type="ECO:0000256" key="4">
    <source>
        <dbReference type="SAM" id="Phobius"/>
    </source>
</evidence>
<dbReference type="Pfam" id="PF00086">
    <property type="entry name" value="Thyroglobulin_1"/>
    <property type="match status" value="1"/>
</dbReference>
<dbReference type="SMART" id="SM00211">
    <property type="entry name" value="TY"/>
    <property type="match status" value="2"/>
</dbReference>
<comment type="caution">
    <text evidence="2">Lacks conserved residue(s) required for the propagation of feature annotation.</text>
</comment>